<reference evidence="2 3" key="1">
    <citation type="submission" date="2020-03" db="EMBL/GenBank/DDBJ databases">
        <title>Rubrivivax benzoatilyticus JA2 (sequenced after 10 years sub-culturing).</title>
        <authorList>
            <person name="Gupta D."/>
            <person name="Chintalapati S."/>
            <person name="Chintalapati V.R."/>
        </authorList>
    </citation>
    <scope>NUCLEOTIDE SEQUENCE [LARGE SCALE GENOMIC DNA]</scope>
    <source>
        <strain evidence="2 3">JA2-Mal</strain>
    </source>
</reference>
<dbReference type="InterPro" id="IPR036866">
    <property type="entry name" value="RibonucZ/Hydroxyglut_hydro"/>
</dbReference>
<dbReference type="RefSeq" id="WP_009855565.1">
    <property type="nucleotide sequence ID" value="NZ_JAAOCD010000002.1"/>
</dbReference>
<dbReference type="EMBL" id="JAAOCD010000002">
    <property type="protein sequence ID" value="NHK97684.1"/>
    <property type="molecule type" value="Genomic_DNA"/>
</dbReference>
<dbReference type="SMART" id="SM00849">
    <property type="entry name" value="Lactamase_B"/>
    <property type="match status" value="1"/>
</dbReference>
<dbReference type="Proteomes" id="UP000802098">
    <property type="component" value="Unassembled WGS sequence"/>
</dbReference>
<proteinExistence type="predicted"/>
<dbReference type="SUPFAM" id="SSF56281">
    <property type="entry name" value="Metallo-hydrolase/oxidoreductase"/>
    <property type="match status" value="1"/>
</dbReference>
<feature type="domain" description="Metallo-beta-lactamase" evidence="1">
    <location>
        <begin position="25"/>
        <end position="212"/>
    </location>
</feature>
<comment type="caution">
    <text evidence="2">The sequence shown here is derived from an EMBL/GenBank/DDBJ whole genome shotgun (WGS) entry which is preliminary data.</text>
</comment>
<evidence type="ECO:0000313" key="2">
    <source>
        <dbReference type="EMBL" id="NHK97684.1"/>
    </source>
</evidence>
<dbReference type="CDD" id="cd06262">
    <property type="entry name" value="metallo-hydrolase-like_MBL-fold"/>
    <property type="match status" value="1"/>
</dbReference>
<dbReference type="PANTHER" id="PTHR42951">
    <property type="entry name" value="METALLO-BETA-LACTAMASE DOMAIN-CONTAINING"/>
    <property type="match status" value="1"/>
</dbReference>
<name>A0ABX0HV66_9BURK</name>
<sequence>MESASVIAPVFAQLGLSLIERGWLSSNNLLFGATRHTPPTLIDSGYVSHAAQTLELLERVLASAPVERIVNTHLHSDHVGGNALLQRRWGSEVCIHEASFDAAACWDERRLSYLDTGQSCPRFRPDIGLRAGDSIMLGAYRWTLVPAGGHDPDTLMLFQPDSAVLISGDALWEERVAIVFPSLDGDDTGYLDALAALESIEQLAPRIVIPGHGRAFTDVAGAVAHSRQRLEAFRRLPGRHASYAERALLMFHMLEHRQRRLADVIAWLKQTPIFGRIVRRNGLPPSDDDARRVIAALLSGGQL</sequence>
<dbReference type="Gene3D" id="3.60.15.10">
    <property type="entry name" value="Ribonuclease Z/Hydroxyacylglutathione hydrolase-like"/>
    <property type="match status" value="1"/>
</dbReference>
<dbReference type="InterPro" id="IPR001279">
    <property type="entry name" value="Metallo-B-lactamas"/>
</dbReference>
<evidence type="ECO:0000259" key="1">
    <source>
        <dbReference type="SMART" id="SM00849"/>
    </source>
</evidence>
<dbReference type="InterPro" id="IPR050855">
    <property type="entry name" value="NDM-1-like"/>
</dbReference>
<protein>
    <submittedName>
        <fullName evidence="2">MBL fold metallo-hydrolase</fullName>
    </submittedName>
</protein>
<evidence type="ECO:0000313" key="3">
    <source>
        <dbReference type="Proteomes" id="UP000802098"/>
    </source>
</evidence>
<dbReference type="Pfam" id="PF00753">
    <property type="entry name" value="Lactamase_B"/>
    <property type="match status" value="1"/>
</dbReference>
<organism evidence="2 3">
    <name type="scientific">Rubrivivax benzoatilyticus</name>
    <dbReference type="NCBI Taxonomy" id="316997"/>
    <lineage>
        <taxon>Bacteria</taxon>
        <taxon>Pseudomonadati</taxon>
        <taxon>Pseudomonadota</taxon>
        <taxon>Betaproteobacteria</taxon>
        <taxon>Burkholderiales</taxon>
        <taxon>Sphaerotilaceae</taxon>
        <taxon>Rubrivivax</taxon>
    </lineage>
</organism>
<accession>A0ABX0HV66</accession>
<feature type="non-terminal residue" evidence="2">
    <location>
        <position position="303"/>
    </location>
</feature>
<keyword evidence="3" id="KW-1185">Reference proteome</keyword>
<gene>
    <name evidence="2" type="ORF">G7087_04790</name>
</gene>